<dbReference type="GO" id="GO:0010256">
    <property type="term" value="P:endomembrane system organization"/>
    <property type="evidence" value="ECO:0007669"/>
    <property type="project" value="UniProtKB-ARBA"/>
</dbReference>
<dbReference type="Proteomes" id="UP000030665">
    <property type="component" value="Unassembled WGS sequence"/>
</dbReference>
<dbReference type="Pfam" id="PF23325">
    <property type="entry name" value="TPR_28"/>
    <property type="match status" value="1"/>
</dbReference>
<dbReference type="InterPro" id="IPR032691">
    <property type="entry name" value="Mon2/Sec7/BIG1-like_HUS"/>
</dbReference>
<dbReference type="CDD" id="cd00171">
    <property type="entry name" value="Sec7"/>
    <property type="match status" value="1"/>
</dbReference>
<feature type="compositionally biased region" description="Basic and acidic residues" evidence="6">
    <location>
        <begin position="1430"/>
        <end position="1443"/>
    </location>
</feature>
<dbReference type="Pfam" id="PF16213">
    <property type="entry name" value="DCB"/>
    <property type="match status" value="1"/>
</dbReference>
<evidence type="ECO:0000256" key="4">
    <source>
        <dbReference type="ARBA" id="ARBA00022927"/>
    </source>
</evidence>
<sequence>MGTSALYIVHSELNAVMTQLRRNQRVQSGVSNSQDPFLRSFTDLRDVLNSVSDLTDVAPSVFVSPFLDVIRSEQTCGAATGQALIAVEKFVSYGMFNPHCFTASSAVQQIAEAVTHARFVGTDPSDDEVVLLRILQVLRALLLSPSGPLLTDETVCEILQSCFRICFEERLSLLLRKAAETCLRDMVMVIFTRLSSFVEDARHPYVRRLIARGAAREERKHRKRKKWNYGQQQTSSLTTAEQTASEKEMSVDSEANVELAGNEDSTSNADHQPGDAVMDVHPGTDASAENVIETEKELCSEQATATTDSANVEVNPEQTSSDQRSSPSSEKSRPEEVNKMMDSADASSPYSAPHGIPCARELMRFLIALCNPWGQQNTDGIIELGLSLLLVAFEVGIEEIGRFTLLLPLVQNELCRNLYSLLQTTKVSLLSLTLRLGFLLFESLRVHLKFQLEMYLLRLMELATLTDVLPSPNVPASSIRSLTVTSSARMELRELVLEALVALWRVPGFVTELYLNYDCDLYCSSLFEELTKLLSKNAFPVTGLTGAHILSLDALLTVIDTIEMNCHMRMISFKEKPLSSEELHLSGNVFSRSHVCCPTSPAGKGHPTICTEATKATDQKVALLQLPSFRRNRDRTSPSPSIPSHEDLVALKTKKRILTAGSELFNQQPLKGIAYLQEHNLLDTPYNLDSLVQWLRENSRLNKRKIAEFIVNRKNKSILEAFVRSFDFAGVRLDEALRQFLESFRLPGEAAEISMVIEHFADHWYESNQKPFDSADAAFTLAYAVIMLNVDQHNPTAKKQQQPMSLEDFVKNLNGVNGGKNFDPGMLEKIYLSIRNQEIVMPEEQSGIVRENYLWDVLLRRGATEQGRFLHAPSGLYDHDLFLLVWGPTIAALSFVFDKTAEQDAIIGRIISGFRKSAAIAAHYSMCDVFDNLIISLCKFSTLMSVGMGNESVDHFCSSFATNTKAQMAAKTMFHLVHNHGDILREGWKNIMECLLHCYHAQLLPSVMLQVEDFADPRGFISIAPKATRPVKTDSGIFSSLYNYLGGGSSNDSRSSASEPSDCVCVTRTVLAECHPEQIISDSKYLSGEAFSELLKALLTSSALVLTDVRQSSGLSEQAEFSLIFHTELTVAVALENRDRIGPFWRTLTTHLFSLISDFSEKRFLTERATVGLMRMAVRLLVRDEVRDDVLASLRLLQTMKPASLLVMARQIAFGLHDILRNNAAHVKKQTHWSILFSLLETVGAAAFPSDWERCQDSSDEGIQSDEDRISPSRDDRGYTSDSEVYNVGRKGSLDEATTAGRLGQRASSGEWLFVVKKDASLPVDSKDASQQRRFSANRLLLRSRLRSHDPQAYVKCCETLTFLVRDMAHITQENFDACVQCLRTFIEAGLNGGFHYMDQSLDMLPAQNDNSRSSKTRHAFRLASKKSRSGTDSHDKSQRDSSTEGGAEVESIYLQLALQLLDLTYLLFVQAAAVFGDDSGDEPFKADIWGRVWQPLLQAMARLCFDRRKVVRSTAVTLLQRSLLIPELRRLSGADWEKCFYNVFFPLLNALLEDAASEDSTYGSDETRVRALTMTGKVFLQHLMLLSVLPSFVNLWMDILTFMERYLHLESSDLSESVPESVKNMLLVMDTADLFYSVPTLLERTEQRLIGPLEALANTIGKRPSEEVKVSSEQPIVLMPKEAEYDSTLEEVVVVDALPNKEIANTAQPIMDSAQPLQQQCSSSPAAVVLFGPIREQTAPVGNLVLLPPLQPPSVVQPVLLGPSVMTKPDVPTFDAQ</sequence>
<dbReference type="OrthoDB" id="10258608at2759"/>
<feature type="region of interest" description="Disordered" evidence="6">
    <location>
        <begin position="295"/>
        <end position="351"/>
    </location>
</feature>
<dbReference type="PANTHER" id="PTHR10663">
    <property type="entry name" value="GUANYL-NUCLEOTIDE EXCHANGE FACTOR"/>
    <property type="match status" value="1"/>
</dbReference>
<feature type="compositionally biased region" description="Basic and acidic residues" evidence="6">
    <location>
        <begin position="1266"/>
        <end position="1279"/>
    </location>
</feature>
<feature type="region of interest" description="Disordered" evidence="6">
    <location>
        <begin position="1407"/>
        <end position="1445"/>
    </location>
</feature>
<dbReference type="STRING" id="36087.A0A077Z157"/>
<dbReference type="FunFam" id="1.10.1000.11:FF:000007">
    <property type="entry name" value="Golgi-specific brefeldin A-resistance guanine nucleotide exchange factor 1"/>
    <property type="match status" value="1"/>
</dbReference>
<dbReference type="GO" id="GO:0005793">
    <property type="term" value="C:endoplasmic reticulum-Golgi intermediate compartment"/>
    <property type="evidence" value="ECO:0007669"/>
    <property type="project" value="UniProtKB-SubCell"/>
</dbReference>
<dbReference type="Pfam" id="PF01369">
    <property type="entry name" value="Sec7"/>
    <property type="match status" value="1"/>
</dbReference>
<dbReference type="PROSITE" id="PS50190">
    <property type="entry name" value="SEC7"/>
    <property type="match status" value="1"/>
</dbReference>
<feature type="compositionally biased region" description="Polar residues" evidence="6">
    <location>
        <begin position="229"/>
        <end position="243"/>
    </location>
</feature>
<gene>
    <name evidence="8" type="ORF">TTRE_0000171801</name>
</gene>
<dbReference type="GO" id="GO:0015031">
    <property type="term" value="P:protein transport"/>
    <property type="evidence" value="ECO:0007669"/>
    <property type="project" value="UniProtKB-KW"/>
</dbReference>
<protein>
    <submittedName>
        <fullName evidence="8">Golgi-specific brefeldin A-resistance guanine nuc leotide exchange factor 1</fullName>
    </submittedName>
</protein>
<evidence type="ECO:0000256" key="5">
    <source>
        <dbReference type="ARBA" id="ARBA00023034"/>
    </source>
</evidence>
<reference evidence="8" key="2">
    <citation type="submission" date="2014-03" db="EMBL/GenBank/DDBJ databases">
        <title>The whipworm genome and dual-species transcriptomics of an intimate host-pathogen interaction.</title>
        <authorList>
            <person name="Foth B.J."/>
            <person name="Tsai I.J."/>
            <person name="Reid A.J."/>
            <person name="Bancroft A.J."/>
            <person name="Nichol S."/>
            <person name="Tracey A."/>
            <person name="Holroyd N."/>
            <person name="Cotton J.A."/>
            <person name="Stanley E.J."/>
            <person name="Zarowiecki M."/>
            <person name="Liu J.Z."/>
            <person name="Huckvale T."/>
            <person name="Cooper P.J."/>
            <person name="Grencis R.K."/>
            <person name="Berriman M."/>
        </authorList>
    </citation>
    <scope>NUCLEOTIDE SEQUENCE [LARGE SCALE GENOMIC DNA]</scope>
</reference>
<dbReference type="Gene3D" id="1.10.1000.11">
    <property type="entry name" value="Arf Nucleotide-binding Site Opener,domain 2"/>
    <property type="match status" value="1"/>
</dbReference>
<feature type="compositionally biased region" description="Basic and acidic residues" evidence="6">
    <location>
        <begin position="330"/>
        <end position="339"/>
    </location>
</feature>
<keyword evidence="5" id="KW-0333">Golgi apparatus</keyword>
<dbReference type="Pfam" id="PF12783">
    <property type="entry name" value="Sec7-like_HUS"/>
    <property type="match status" value="1"/>
</dbReference>
<dbReference type="GO" id="GO:0005794">
    <property type="term" value="C:Golgi apparatus"/>
    <property type="evidence" value="ECO:0007669"/>
    <property type="project" value="UniProtKB-SubCell"/>
</dbReference>
<dbReference type="AlphaFoldDB" id="A0A077Z157"/>
<dbReference type="InterPro" id="IPR023394">
    <property type="entry name" value="Sec7_C_sf"/>
</dbReference>
<organism evidence="8 9">
    <name type="scientific">Trichuris trichiura</name>
    <name type="common">Whipworm</name>
    <name type="synonym">Trichocephalus trichiurus</name>
    <dbReference type="NCBI Taxonomy" id="36087"/>
    <lineage>
        <taxon>Eukaryota</taxon>
        <taxon>Metazoa</taxon>
        <taxon>Ecdysozoa</taxon>
        <taxon>Nematoda</taxon>
        <taxon>Enoplea</taxon>
        <taxon>Dorylaimia</taxon>
        <taxon>Trichinellida</taxon>
        <taxon>Trichuridae</taxon>
        <taxon>Trichuris</taxon>
    </lineage>
</organism>
<dbReference type="SMART" id="SM00222">
    <property type="entry name" value="Sec7"/>
    <property type="match status" value="1"/>
</dbReference>
<feature type="compositionally biased region" description="Basic residues" evidence="6">
    <location>
        <begin position="1415"/>
        <end position="1429"/>
    </location>
</feature>
<feature type="region of interest" description="Disordered" evidence="6">
    <location>
        <begin position="221"/>
        <end position="282"/>
    </location>
</feature>
<comment type="subcellular location">
    <subcellularLocation>
        <location evidence="2">Endoplasmic reticulum-Golgi intermediate compartment</location>
    </subcellularLocation>
    <subcellularLocation>
        <location evidence="1">Golgi apparatus</location>
        <location evidence="1">cis-Golgi network</location>
    </subcellularLocation>
</comment>
<evidence type="ECO:0000256" key="6">
    <source>
        <dbReference type="SAM" id="MobiDB-lite"/>
    </source>
</evidence>
<name>A0A077Z157_TRITR</name>
<feature type="region of interest" description="Disordered" evidence="6">
    <location>
        <begin position="1253"/>
        <end position="1282"/>
    </location>
</feature>
<feature type="domain" description="SEC7" evidence="7">
    <location>
        <begin position="647"/>
        <end position="837"/>
    </location>
</feature>
<dbReference type="GO" id="GO:0005085">
    <property type="term" value="F:guanyl-nucleotide exchange factor activity"/>
    <property type="evidence" value="ECO:0007669"/>
    <property type="project" value="InterPro"/>
</dbReference>
<keyword evidence="3" id="KW-0813">Transport</keyword>
<dbReference type="Gene3D" id="1.10.220.20">
    <property type="match status" value="1"/>
</dbReference>
<evidence type="ECO:0000256" key="2">
    <source>
        <dbReference type="ARBA" id="ARBA00004399"/>
    </source>
</evidence>
<evidence type="ECO:0000313" key="8">
    <source>
        <dbReference type="EMBL" id="CDW53453.1"/>
    </source>
</evidence>
<dbReference type="EMBL" id="HG805854">
    <property type="protein sequence ID" value="CDW53453.1"/>
    <property type="molecule type" value="Genomic_DNA"/>
</dbReference>
<dbReference type="SUPFAM" id="SSF48425">
    <property type="entry name" value="Sec7 domain"/>
    <property type="match status" value="1"/>
</dbReference>
<feature type="compositionally biased region" description="Polar residues" evidence="6">
    <location>
        <begin position="301"/>
        <end position="312"/>
    </location>
</feature>
<reference evidence="8" key="1">
    <citation type="submission" date="2014-01" db="EMBL/GenBank/DDBJ databases">
        <authorList>
            <person name="Aslett M."/>
        </authorList>
    </citation>
    <scope>NUCLEOTIDE SEQUENCE</scope>
</reference>
<proteinExistence type="predicted"/>
<dbReference type="InterPro" id="IPR000904">
    <property type="entry name" value="Sec7_dom"/>
</dbReference>
<dbReference type="InterPro" id="IPR056604">
    <property type="entry name" value="GBF1-like_TPR"/>
</dbReference>
<evidence type="ECO:0000256" key="1">
    <source>
        <dbReference type="ARBA" id="ARBA00004222"/>
    </source>
</evidence>
<evidence type="ECO:0000256" key="3">
    <source>
        <dbReference type="ARBA" id="ARBA00022448"/>
    </source>
</evidence>
<evidence type="ECO:0000313" key="9">
    <source>
        <dbReference type="Proteomes" id="UP000030665"/>
    </source>
</evidence>
<dbReference type="PANTHER" id="PTHR10663:SF388">
    <property type="entry name" value="GOLGI-SPECIFIC BREFELDIN A-RESISTANCE GUANINE NUCLEOTIDE EXCHANGE FACTOR 1"/>
    <property type="match status" value="1"/>
</dbReference>
<keyword evidence="9" id="KW-1185">Reference proteome</keyword>
<dbReference type="GO" id="GO:0032012">
    <property type="term" value="P:regulation of ARF protein signal transduction"/>
    <property type="evidence" value="ECO:0007669"/>
    <property type="project" value="InterPro"/>
</dbReference>
<dbReference type="GO" id="GO:0016197">
    <property type="term" value="P:endosomal transport"/>
    <property type="evidence" value="ECO:0007669"/>
    <property type="project" value="UniProtKB-ARBA"/>
</dbReference>
<dbReference type="InterPro" id="IPR035999">
    <property type="entry name" value="Sec7_dom_sf"/>
</dbReference>
<accession>A0A077Z157</accession>
<feature type="compositionally biased region" description="Low complexity" evidence="6">
    <location>
        <begin position="317"/>
        <end position="329"/>
    </location>
</feature>
<evidence type="ECO:0000259" key="7">
    <source>
        <dbReference type="PROSITE" id="PS50190"/>
    </source>
</evidence>
<keyword evidence="4" id="KW-0653">Protein transport</keyword>
<dbReference type="InterPro" id="IPR032629">
    <property type="entry name" value="DCB_dom"/>
</dbReference>